<dbReference type="InterPro" id="IPR003607">
    <property type="entry name" value="HD/PDEase_dom"/>
</dbReference>
<evidence type="ECO:0000259" key="9">
    <source>
        <dbReference type="PROSITE" id="PS51845"/>
    </source>
</evidence>
<evidence type="ECO:0000256" key="6">
    <source>
        <dbReference type="PIRSR" id="PIRSR623088-2"/>
    </source>
</evidence>
<dbReference type="PROSITE" id="PS00126">
    <property type="entry name" value="PDEASE_I_1"/>
    <property type="match status" value="1"/>
</dbReference>
<dbReference type="GO" id="GO:0046872">
    <property type="term" value="F:metal ion binding"/>
    <property type="evidence" value="ECO:0007669"/>
    <property type="project" value="UniProtKB-KW"/>
</dbReference>
<comment type="cofactor">
    <cofactor evidence="8">
        <name>a divalent metal cation</name>
        <dbReference type="ChEBI" id="CHEBI:60240"/>
    </cofactor>
    <text evidence="8">Binds 2 divalent metal cations per subunit. Site 1 may preferentially bind zinc ions, while site 2 has a preference for magnesium and/or manganese ions.</text>
</comment>
<evidence type="ECO:0000313" key="11">
    <source>
        <dbReference type="Proteomes" id="UP000549394"/>
    </source>
</evidence>
<dbReference type="GO" id="GO:0007165">
    <property type="term" value="P:signal transduction"/>
    <property type="evidence" value="ECO:0007669"/>
    <property type="project" value="InterPro"/>
</dbReference>
<feature type="active site" description="Proton donor" evidence="5">
    <location>
        <position position="560"/>
    </location>
</feature>
<proteinExistence type="inferred from homology"/>
<keyword evidence="2" id="KW-0140">cGMP</keyword>
<evidence type="ECO:0000256" key="7">
    <source>
        <dbReference type="PIRSR" id="PIRSR623088-3"/>
    </source>
</evidence>
<dbReference type="CDD" id="cd00077">
    <property type="entry name" value="HDc"/>
    <property type="match status" value="1"/>
</dbReference>
<evidence type="ECO:0000256" key="8">
    <source>
        <dbReference type="RuleBase" id="RU363067"/>
    </source>
</evidence>
<dbReference type="Pfam" id="PF00233">
    <property type="entry name" value="PDEase_I"/>
    <property type="match status" value="1"/>
</dbReference>
<feature type="binding site" evidence="6">
    <location>
        <begin position="560"/>
        <end position="564"/>
    </location>
    <ligand>
        <name>AMP</name>
        <dbReference type="ChEBI" id="CHEBI:456215"/>
    </ligand>
</feature>
<feature type="binding site" evidence="7">
    <location>
        <position position="600"/>
    </location>
    <ligand>
        <name>Zn(2+)</name>
        <dbReference type="ChEBI" id="CHEBI:29105"/>
        <label>1</label>
    </ligand>
</feature>
<accession>A0A7I8VUW8</accession>
<dbReference type="PANTHER" id="PTHR11347">
    <property type="entry name" value="CYCLIC NUCLEOTIDE PHOSPHODIESTERASE"/>
    <property type="match status" value="1"/>
</dbReference>
<comment type="similarity">
    <text evidence="1 8">Belongs to the cyclic nucleotide phosphodiesterase family.</text>
</comment>
<organism evidence="10 11">
    <name type="scientific">Dimorphilus gyrociliatus</name>
    <dbReference type="NCBI Taxonomy" id="2664684"/>
    <lineage>
        <taxon>Eukaryota</taxon>
        <taxon>Metazoa</taxon>
        <taxon>Spiralia</taxon>
        <taxon>Lophotrochozoa</taxon>
        <taxon>Annelida</taxon>
        <taxon>Polychaeta</taxon>
        <taxon>Polychaeta incertae sedis</taxon>
        <taxon>Dinophilidae</taxon>
        <taxon>Dimorphilus</taxon>
    </lineage>
</organism>
<dbReference type="InterPro" id="IPR002073">
    <property type="entry name" value="PDEase_catalytic_dom"/>
</dbReference>
<dbReference type="OrthoDB" id="295473at2759"/>
<dbReference type="SUPFAM" id="SSF109604">
    <property type="entry name" value="HD-domain/PDEase-like"/>
    <property type="match status" value="1"/>
</dbReference>
<dbReference type="FunFam" id="1.10.1300.10:FF:000003">
    <property type="entry name" value="Phosphodiesterase"/>
    <property type="match status" value="1"/>
</dbReference>
<feature type="binding site" evidence="6">
    <location>
        <position position="601"/>
    </location>
    <ligand>
        <name>AMP</name>
        <dbReference type="ChEBI" id="CHEBI:456215"/>
    </ligand>
</feature>
<dbReference type="AlphaFoldDB" id="A0A7I8VUW8"/>
<dbReference type="Gene3D" id="1.10.1300.10">
    <property type="entry name" value="3'5'-cyclic nucleotide phosphodiesterase, catalytic domain"/>
    <property type="match status" value="1"/>
</dbReference>
<feature type="binding site" evidence="6">
    <location>
        <position position="706"/>
    </location>
    <ligand>
        <name>AMP</name>
        <dbReference type="ChEBI" id="CHEBI:456215"/>
    </ligand>
</feature>
<evidence type="ECO:0000256" key="1">
    <source>
        <dbReference type="ARBA" id="ARBA00007648"/>
    </source>
</evidence>
<comment type="caution">
    <text evidence="10">The sequence shown here is derived from an EMBL/GenBank/DDBJ whole genome shotgun (WGS) entry which is preliminary data.</text>
</comment>
<evidence type="ECO:0000256" key="5">
    <source>
        <dbReference type="PIRSR" id="PIRSR623088-1"/>
    </source>
</evidence>
<feature type="binding site" evidence="7">
    <location>
        <position position="564"/>
    </location>
    <ligand>
        <name>Zn(2+)</name>
        <dbReference type="ChEBI" id="CHEBI:29105"/>
        <label>1</label>
    </ligand>
</feature>
<keyword evidence="3 7" id="KW-0479">Metal-binding</keyword>
<dbReference type="PRINTS" id="PR00387">
    <property type="entry name" value="PDIESTERASE1"/>
</dbReference>
<feature type="binding site" evidence="7">
    <location>
        <position position="601"/>
    </location>
    <ligand>
        <name>Zn(2+)</name>
        <dbReference type="ChEBI" id="CHEBI:29105"/>
        <label>2</label>
    </ligand>
</feature>
<dbReference type="InterPro" id="IPR036971">
    <property type="entry name" value="PDEase_catalytic_dom_sf"/>
</dbReference>
<dbReference type="InterPro" id="IPR003018">
    <property type="entry name" value="GAF"/>
</dbReference>
<evidence type="ECO:0000256" key="4">
    <source>
        <dbReference type="ARBA" id="ARBA00022801"/>
    </source>
</evidence>
<dbReference type="Proteomes" id="UP000549394">
    <property type="component" value="Unassembled WGS sequence"/>
</dbReference>
<dbReference type="EMBL" id="CAJFCJ010000012">
    <property type="protein sequence ID" value="CAD5120093.1"/>
    <property type="molecule type" value="Genomic_DNA"/>
</dbReference>
<dbReference type="SMART" id="SM00471">
    <property type="entry name" value="HDc"/>
    <property type="match status" value="1"/>
</dbReference>
<dbReference type="InterPro" id="IPR029016">
    <property type="entry name" value="GAF-like_dom_sf"/>
</dbReference>
<feature type="binding site" evidence="7">
    <location>
        <position position="706"/>
    </location>
    <ligand>
        <name>Zn(2+)</name>
        <dbReference type="ChEBI" id="CHEBI:29105"/>
        <label>1</label>
    </ligand>
</feature>
<evidence type="ECO:0000256" key="2">
    <source>
        <dbReference type="ARBA" id="ARBA00022535"/>
    </source>
</evidence>
<dbReference type="SMART" id="SM00065">
    <property type="entry name" value="GAF"/>
    <property type="match status" value="2"/>
</dbReference>
<reference evidence="10 11" key="1">
    <citation type="submission" date="2020-08" db="EMBL/GenBank/DDBJ databases">
        <authorList>
            <person name="Hejnol A."/>
        </authorList>
    </citation>
    <scope>NUCLEOTIDE SEQUENCE [LARGE SCALE GENOMIC DNA]</scope>
</reference>
<dbReference type="Pfam" id="PF01590">
    <property type="entry name" value="GAF"/>
    <property type="match status" value="1"/>
</dbReference>
<dbReference type="PROSITE" id="PS51845">
    <property type="entry name" value="PDEASE_I_2"/>
    <property type="match status" value="1"/>
</dbReference>
<dbReference type="Gene3D" id="3.30.450.40">
    <property type="match status" value="2"/>
</dbReference>
<dbReference type="EC" id="3.1.4.-" evidence="8"/>
<sequence>MNPDDITKWLDVNEAFVENYFLKKAKLTLVNKWLLKNSYKPVTDLQKSRQQILQTKFKTLQTINECSEDSQKFQKRRGSRRELRHCFSLPSSANFLLSDYIQSKVKIPTGFSSQNEFMKRKLKDSNETDFFLEIVKDIAYDLQLSSILKKISVNAEILLSATKVELLKVKKGRLILDDKASDVGGYLAKCVASEKCLRFRPIEMLQLSRVDASIAEEIRENIENMLCMPIKGRDGEVIAVLQAVNKMKLERSNDVLNEGFTQRDEKLLETYAAFCSMAICNAESVGNYEKDYERNKILLEVVHELFEEERILGNLLFKITIKARSLFDCQDCCVFLLDDEQSQNVQEIKFSKIFTVNGPNDGEKFSHKHPFYELGAIAKRSLFIEEDIKIVTEDVNDELLRNIKTPVNSLFCKPILNSESRKLGAIMLLNKHFGTFQEYDEMLFGAYSIFCGLAINNCILYDEISKASAQRTVALEVLSYHTTVPVEEMKEFQAKQIEYDRDEIHRLTFDDFSLSSDQMLKATIDLFHKMEFISHFSMNEETVCRFFLAVRKNYRSIAYHNWRHAFNVCQLMFAIFNNTRLGGNLTMLEKLGLAVACICHDVDHRGTNNAFLSKSDSALAQLYGTSATLEHHHFNQAITILNSKGHNIFSQMSSSDYQTVISMMKDAILATDLGRHMSQRKLWIKDNHITKPDNNTIRSILMTACDIGAITKNWNVQYQAANLVMEEFYEQSKKEKALQIQSMHSINMKKRDELPNLQIGWIDQICLPLYQALSTLDTNFQNLVERVLANRDKWKSLID</sequence>
<dbReference type="SUPFAM" id="SSF55781">
    <property type="entry name" value="GAF domain-like"/>
    <property type="match status" value="2"/>
</dbReference>
<feature type="binding site" evidence="6">
    <location>
        <position position="758"/>
    </location>
    <ligand>
        <name>AMP</name>
        <dbReference type="ChEBI" id="CHEBI:456215"/>
    </ligand>
</feature>
<evidence type="ECO:0000256" key="3">
    <source>
        <dbReference type="ARBA" id="ARBA00022723"/>
    </source>
</evidence>
<evidence type="ECO:0000313" key="10">
    <source>
        <dbReference type="EMBL" id="CAD5120093.1"/>
    </source>
</evidence>
<keyword evidence="11" id="KW-1185">Reference proteome</keyword>
<dbReference type="InterPro" id="IPR023174">
    <property type="entry name" value="PDEase_CS"/>
</dbReference>
<dbReference type="InterPro" id="IPR023088">
    <property type="entry name" value="PDEase"/>
</dbReference>
<name>A0A7I8VUW8_9ANNE</name>
<gene>
    <name evidence="10" type="ORF">DGYR_LOCUS8233</name>
</gene>
<protein>
    <recommendedName>
        <fullName evidence="8">Phosphodiesterase</fullName>
        <ecNumber evidence="8">3.1.4.-</ecNumber>
    </recommendedName>
</protein>
<keyword evidence="4 8" id="KW-0378">Hydrolase</keyword>
<feature type="domain" description="PDEase" evidence="9">
    <location>
        <begin position="484"/>
        <end position="799"/>
    </location>
</feature>
<dbReference type="GO" id="GO:0004114">
    <property type="term" value="F:3',5'-cyclic-nucleotide phosphodiesterase activity"/>
    <property type="evidence" value="ECO:0007669"/>
    <property type="project" value="InterPro"/>
</dbReference>
<feature type="binding site" evidence="7">
    <location>
        <position position="601"/>
    </location>
    <ligand>
        <name>Zn(2+)</name>
        <dbReference type="ChEBI" id="CHEBI:29105"/>
        <label>1</label>
    </ligand>
</feature>